<dbReference type="InterPro" id="IPR036179">
    <property type="entry name" value="Ig-like_dom_sf"/>
</dbReference>
<gene>
    <name evidence="1" type="ORF">g.10113</name>
</gene>
<sequence>MFHTSPLTSLQIVSQLSVMTLSTRNQTHGLLETRTVTLDTKVLPRHVTSGRLVLKCTALMADIYKETVSMVLQSPQYCEPKHERGTWGLRNVTLMINPPVVERGKNVELVCKYDLQGESLYTIRFFRGHREFYRYTPMDAPPIKLFLFHGLDVDLVKSNDGIVVIRGADYSLTGNISCEVSTDVPHITTDIATNCLSVVELPKDPPYISPEIEDRQYEAGDRLRAKCTSG</sequence>
<dbReference type="PANTHER" id="PTHR21261:SF15">
    <property type="entry name" value="BEATEN PATH IIIA, ISOFORM D-RELATED"/>
    <property type="match status" value="1"/>
</dbReference>
<evidence type="ECO:0000313" key="1">
    <source>
        <dbReference type="EMBL" id="JAS61498.1"/>
    </source>
</evidence>
<name>A0A1B6GGC2_9HEMI</name>
<protein>
    <recommendedName>
        <fullName evidence="2">Ig-like domain-containing protein</fullName>
    </recommendedName>
</protein>
<organism evidence="1">
    <name type="scientific">Cuerna arida</name>
    <dbReference type="NCBI Taxonomy" id="1464854"/>
    <lineage>
        <taxon>Eukaryota</taxon>
        <taxon>Metazoa</taxon>
        <taxon>Ecdysozoa</taxon>
        <taxon>Arthropoda</taxon>
        <taxon>Hexapoda</taxon>
        <taxon>Insecta</taxon>
        <taxon>Pterygota</taxon>
        <taxon>Neoptera</taxon>
        <taxon>Paraneoptera</taxon>
        <taxon>Hemiptera</taxon>
        <taxon>Auchenorrhyncha</taxon>
        <taxon>Membracoidea</taxon>
        <taxon>Cicadellidae</taxon>
        <taxon>Cicadellinae</taxon>
        <taxon>Proconiini</taxon>
        <taxon>Cuerna</taxon>
    </lineage>
</organism>
<evidence type="ECO:0008006" key="2">
    <source>
        <dbReference type="Google" id="ProtNLM"/>
    </source>
</evidence>
<accession>A0A1B6GGC2</accession>
<dbReference type="SUPFAM" id="SSF48726">
    <property type="entry name" value="Immunoglobulin"/>
    <property type="match status" value="1"/>
</dbReference>
<dbReference type="PANTHER" id="PTHR21261">
    <property type="entry name" value="BEAT PROTEIN"/>
    <property type="match status" value="1"/>
</dbReference>
<dbReference type="EMBL" id="GECZ01008271">
    <property type="protein sequence ID" value="JAS61498.1"/>
    <property type="molecule type" value="Transcribed_RNA"/>
</dbReference>
<feature type="non-terminal residue" evidence="1">
    <location>
        <position position="230"/>
    </location>
</feature>
<proteinExistence type="predicted"/>
<dbReference type="AlphaFoldDB" id="A0A1B6GGC2"/>
<reference evidence="1" key="1">
    <citation type="submission" date="2015-11" db="EMBL/GenBank/DDBJ databases">
        <title>De novo transcriptome assembly of four potential Pierce s Disease insect vectors from Arizona vineyards.</title>
        <authorList>
            <person name="Tassone E.E."/>
        </authorList>
    </citation>
    <scope>NUCLEOTIDE SEQUENCE</scope>
</reference>